<organism evidence="11 12">
    <name type="scientific">Pseudomonas nitroreducens</name>
    <dbReference type="NCBI Taxonomy" id="46680"/>
    <lineage>
        <taxon>Bacteria</taxon>
        <taxon>Pseudomonadati</taxon>
        <taxon>Pseudomonadota</taxon>
        <taxon>Gammaproteobacteria</taxon>
        <taxon>Pseudomonadales</taxon>
        <taxon>Pseudomonadaceae</taxon>
        <taxon>Pseudomonas</taxon>
    </lineage>
</organism>
<reference evidence="11 12" key="1">
    <citation type="submission" date="2019-05" db="EMBL/GenBank/DDBJ databases">
        <authorList>
            <person name="Moore K."/>
            <person name="O'Neill P."/>
            <person name="Farbos A."/>
            <person name="Studholme D.J."/>
        </authorList>
    </citation>
    <scope>NUCLEOTIDE SEQUENCE [LARGE SCALE GENOMIC DNA]</scope>
    <source>
        <strain evidence="11 12">DSM 9128</strain>
    </source>
</reference>
<dbReference type="Pfam" id="PF02254">
    <property type="entry name" value="TrkA_N"/>
    <property type="match status" value="1"/>
</dbReference>
<gene>
    <name evidence="11" type="ORF">FEA48_09470</name>
</gene>
<evidence type="ECO:0000259" key="10">
    <source>
        <dbReference type="PROSITE" id="PS51201"/>
    </source>
</evidence>
<feature type="transmembrane region" description="Helical" evidence="9">
    <location>
        <begin position="57"/>
        <end position="75"/>
    </location>
</feature>
<evidence type="ECO:0000256" key="4">
    <source>
        <dbReference type="ARBA" id="ARBA00022449"/>
    </source>
</evidence>
<feature type="transmembrane region" description="Helical" evidence="9">
    <location>
        <begin position="87"/>
        <end position="107"/>
    </location>
</feature>
<evidence type="ECO:0000256" key="1">
    <source>
        <dbReference type="ARBA" id="ARBA00004141"/>
    </source>
</evidence>
<dbReference type="SUPFAM" id="SSF51735">
    <property type="entry name" value="NAD(P)-binding Rossmann-fold domains"/>
    <property type="match status" value="1"/>
</dbReference>
<name>A0A5R9ADA4_PSENT</name>
<evidence type="ECO:0000256" key="9">
    <source>
        <dbReference type="SAM" id="Phobius"/>
    </source>
</evidence>
<comment type="caution">
    <text evidence="11">The sequence shown here is derived from an EMBL/GenBank/DDBJ whole genome shotgun (WGS) entry which is preliminary data.</text>
</comment>
<evidence type="ECO:0000256" key="7">
    <source>
        <dbReference type="ARBA" id="ARBA00023065"/>
    </source>
</evidence>
<dbReference type="InterPro" id="IPR004771">
    <property type="entry name" value="K/H_exchanger"/>
</dbReference>
<keyword evidence="6 9" id="KW-1133">Transmembrane helix</keyword>
<keyword evidence="8 9" id="KW-0472">Membrane</keyword>
<feature type="transmembrane region" description="Helical" evidence="9">
    <location>
        <begin position="280"/>
        <end position="299"/>
    </location>
</feature>
<dbReference type="InterPro" id="IPR036291">
    <property type="entry name" value="NAD(P)-bd_dom_sf"/>
</dbReference>
<dbReference type="InterPro" id="IPR003148">
    <property type="entry name" value="RCK_N"/>
</dbReference>
<dbReference type="Gene3D" id="3.40.50.720">
    <property type="entry name" value="NAD(P)-binding Rossmann-like Domain"/>
    <property type="match status" value="1"/>
</dbReference>
<proteinExistence type="inferred from homology"/>
<feature type="domain" description="RCK N-terminal" evidence="10">
    <location>
        <begin position="419"/>
        <end position="536"/>
    </location>
</feature>
<protein>
    <submittedName>
        <fullName evidence="11">Kef family K(+) transporter</fullName>
    </submittedName>
</protein>
<keyword evidence="5 9" id="KW-0812">Transmembrane</keyword>
<feature type="transmembrane region" description="Helical" evidence="9">
    <location>
        <begin position="147"/>
        <end position="171"/>
    </location>
</feature>
<dbReference type="RefSeq" id="WP_138213581.1">
    <property type="nucleotide sequence ID" value="NZ_VASG01000002.1"/>
</dbReference>
<keyword evidence="4" id="KW-0050">Antiport</keyword>
<keyword evidence="7" id="KW-0406">Ion transport</keyword>
<comment type="subcellular location">
    <subcellularLocation>
        <location evidence="1">Membrane</location>
        <topology evidence="1">Multi-pass membrane protein</topology>
    </subcellularLocation>
</comment>
<feature type="transmembrane region" description="Helical" evidence="9">
    <location>
        <begin position="6"/>
        <end position="25"/>
    </location>
</feature>
<reference evidence="12" key="2">
    <citation type="submission" date="2019-06" db="EMBL/GenBank/DDBJ databases">
        <title>AzeR, a transcriptional regulator that responds to azelaic acid in Pseudomonas nitroreducens.</title>
        <authorList>
            <person name="Bez C."/>
            <person name="Javvadi S.G."/>
            <person name="Bertani I."/>
            <person name="Devescovi G."/>
            <person name="Studholme D.J."/>
            <person name="Geller A."/>
            <person name="Levy A."/>
            <person name="Venturi V."/>
        </authorList>
    </citation>
    <scope>NUCLEOTIDE SEQUENCE [LARGE SCALE GENOMIC DNA]</scope>
    <source>
        <strain evidence="12">DSM 9128</strain>
    </source>
</reference>
<feature type="transmembrane region" description="Helical" evidence="9">
    <location>
        <begin position="113"/>
        <end position="135"/>
    </location>
</feature>
<dbReference type="InterPro" id="IPR006153">
    <property type="entry name" value="Cation/H_exchanger_TM"/>
</dbReference>
<evidence type="ECO:0000256" key="2">
    <source>
        <dbReference type="ARBA" id="ARBA00005551"/>
    </source>
</evidence>
<dbReference type="EMBL" id="VASG01000002">
    <property type="protein sequence ID" value="TLP76613.1"/>
    <property type="molecule type" value="Genomic_DNA"/>
</dbReference>
<sequence>MHHTPLLTTLAVGFVLAFVLGALANRLRISPLVGYLLAGVLAGPFTPGYVADQALSTEIAELGVILLMFGVGLHFSLKDLLSVKAIAIPGAVVQIGVATLLGLGLAWMMGWNFGGGLVFGLALSVASTVVLLRALEQRQLIDTKRGRIAIGWLIVEDLAMVLTLVLLPALAGSLGGTSDGGDGGLLMPILLTLGKVAAFVAVMILGGRRFVPWVLERVAKTGSRELFTLAVLAIALGIAYGSAVIFGVSFALGAFFAGMILNESELSHEAAENSLPLRDAFAVLFFVSVGMLFNPAILIHEPLPVLATFLVIVFGKSVAAYVIVRMFGHPNSTALTIAASLAQIGEFSFILVGLGVTLNLLPEAGRDLVLAGAILSILVNPLLFIAIDRLQARQEQKAEAEPGVVQVEAPDLPPPVLEQNHAILIGHGRVGALVSERLRKDRIPVVVIEDKREKAAELREHGLCVVVGNAANPDVLTQANITSARWLLIAIPNGFEAGTISSHARAINPNLDIIARAHFDAEVDYLEQNGASLVIMGEREIARGMVERVEREGATPAASDDHLPQSA</sequence>
<dbReference type="Gene3D" id="1.20.1530.20">
    <property type="match status" value="1"/>
</dbReference>
<evidence type="ECO:0000256" key="6">
    <source>
        <dbReference type="ARBA" id="ARBA00022989"/>
    </source>
</evidence>
<dbReference type="PANTHER" id="PTHR42751">
    <property type="entry name" value="SODIUM/HYDROGEN EXCHANGER FAMILY/TRKA DOMAIN PROTEIN"/>
    <property type="match status" value="1"/>
</dbReference>
<feature type="transmembrane region" description="Helical" evidence="9">
    <location>
        <begin position="334"/>
        <end position="361"/>
    </location>
</feature>
<evidence type="ECO:0000256" key="8">
    <source>
        <dbReference type="ARBA" id="ARBA00023136"/>
    </source>
</evidence>
<comment type="similarity">
    <text evidence="2">Belongs to the monovalent cation:proton antiporter 2 (CPA2) transporter (TC 2.A.37) family.</text>
</comment>
<dbReference type="PROSITE" id="PS51201">
    <property type="entry name" value="RCK_N"/>
    <property type="match status" value="1"/>
</dbReference>
<keyword evidence="3" id="KW-0813">Transport</keyword>
<dbReference type="PANTHER" id="PTHR42751:SF1">
    <property type="entry name" value="CATION_PROTON ANTIPORTER YBAL-RELATED"/>
    <property type="match status" value="1"/>
</dbReference>
<accession>A0A5R9ADA4</accession>
<dbReference type="GO" id="GO:0006813">
    <property type="term" value="P:potassium ion transport"/>
    <property type="evidence" value="ECO:0007669"/>
    <property type="project" value="InterPro"/>
</dbReference>
<dbReference type="NCBIfam" id="NF007950">
    <property type="entry name" value="PRK10669.1"/>
    <property type="match status" value="1"/>
</dbReference>
<dbReference type="GO" id="GO:1902600">
    <property type="term" value="P:proton transmembrane transport"/>
    <property type="evidence" value="ECO:0007669"/>
    <property type="project" value="InterPro"/>
</dbReference>
<evidence type="ECO:0000313" key="11">
    <source>
        <dbReference type="EMBL" id="TLP76613.1"/>
    </source>
</evidence>
<feature type="transmembrane region" description="Helical" evidence="9">
    <location>
        <begin position="183"/>
        <end position="206"/>
    </location>
</feature>
<dbReference type="GO" id="GO:0015297">
    <property type="term" value="F:antiporter activity"/>
    <property type="evidence" value="ECO:0007669"/>
    <property type="project" value="UniProtKB-KW"/>
</dbReference>
<feature type="transmembrane region" description="Helical" evidence="9">
    <location>
        <begin position="227"/>
        <end position="260"/>
    </location>
</feature>
<dbReference type="InterPro" id="IPR038770">
    <property type="entry name" value="Na+/solute_symporter_sf"/>
</dbReference>
<dbReference type="GO" id="GO:0008324">
    <property type="term" value="F:monoatomic cation transmembrane transporter activity"/>
    <property type="evidence" value="ECO:0007669"/>
    <property type="project" value="InterPro"/>
</dbReference>
<dbReference type="AlphaFoldDB" id="A0A5R9ADA4"/>
<dbReference type="GO" id="GO:0016020">
    <property type="term" value="C:membrane"/>
    <property type="evidence" value="ECO:0007669"/>
    <property type="project" value="UniProtKB-SubCell"/>
</dbReference>
<feature type="transmembrane region" description="Helical" evidence="9">
    <location>
        <begin position="306"/>
        <end position="328"/>
    </location>
</feature>
<dbReference type="Pfam" id="PF00999">
    <property type="entry name" value="Na_H_Exchanger"/>
    <property type="match status" value="1"/>
</dbReference>
<evidence type="ECO:0000313" key="12">
    <source>
        <dbReference type="Proteomes" id="UP000307510"/>
    </source>
</evidence>
<evidence type="ECO:0000256" key="5">
    <source>
        <dbReference type="ARBA" id="ARBA00022692"/>
    </source>
</evidence>
<feature type="transmembrane region" description="Helical" evidence="9">
    <location>
        <begin position="32"/>
        <end position="51"/>
    </location>
</feature>
<dbReference type="NCBIfam" id="TIGR00932">
    <property type="entry name" value="2a37"/>
    <property type="match status" value="1"/>
</dbReference>
<evidence type="ECO:0000256" key="3">
    <source>
        <dbReference type="ARBA" id="ARBA00022448"/>
    </source>
</evidence>
<feature type="transmembrane region" description="Helical" evidence="9">
    <location>
        <begin position="368"/>
        <end position="387"/>
    </location>
</feature>
<dbReference type="Proteomes" id="UP000307510">
    <property type="component" value="Unassembled WGS sequence"/>
</dbReference>